<evidence type="ECO:0000256" key="1">
    <source>
        <dbReference type="ARBA" id="ARBA00022679"/>
    </source>
</evidence>
<dbReference type="PANTHER" id="PTHR10291:SF43">
    <property type="entry name" value="DEHYDRODOLICHYL DIPHOSPHATE SYNTHASE COMPLEX SUBUNIT DHDDS"/>
    <property type="match status" value="1"/>
</dbReference>
<name>A0A858BT03_9FIRM</name>
<sequence length="217" mass="24878">MEGLNSEANGKKQHFKRIPRHIGVIPDGNRRWAVNCGLEKKDGYQHGIGPGFQLYDLCRNLGVEELTLYGFTLDNTKRPAEQKWAFQQACVDAVMELAERDAELLVIGNDKSPCFPEELKPLTRRTCFGKGGIKVNFLVNYGWDWDLTCEEGLASQDISRIDLILRWGGMRRLSGFLPIQSVYADIYVLDELWPEFTEEQFYRGLAWYQHQDQTLGG</sequence>
<dbReference type="SUPFAM" id="SSF64005">
    <property type="entry name" value="Undecaprenyl diphosphate synthase"/>
    <property type="match status" value="1"/>
</dbReference>
<dbReference type="KEGG" id="abut:Ami103574_07215"/>
<dbReference type="CDD" id="cd00475">
    <property type="entry name" value="Cis_IPPS"/>
    <property type="match status" value="1"/>
</dbReference>
<dbReference type="InterPro" id="IPR036424">
    <property type="entry name" value="UPP_synth-like_sf"/>
</dbReference>
<dbReference type="AlphaFoldDB" id="A0A858BT03"/>
<protein>
    <submittedName>
        <fullName evidence="3">Undecaprenyl diphosphate synthase family protein</fullName>
    </submittedName>
</protein>
<dbReference type="Proteomes" id="UP000466848">
    <property type="component" value="Chromosome"/>
</dbReference>
<comment type="similarity">
    <text evidence="2">Belongs to the UPP synthase family. Z-FPP synthase subfamily.</text>
</comment>
<keyword evidence="1" id="KW-0808">Transferase</keyword>
<dbReference type="InterPro" id="IPR001441">
    <property type="entry name" value="UPP_synth-like"/>
</dbReference>
<dbReference type="Pfam" id="PF01255">
    <property type="entry name" value="Prenyltransf"/>
    <property type="match status" value="1"/>
</dbReference>
<dbReference type="EMBL" id="CP048649">
    <property type="protein sequence ID" value="QIB69121.1"/>
    <property type="molecule type" value="Genomic_DNA"/>
</dbReference>
<keyword evidence="4" id="KW-1185">Reference proteome</keyword>
<gene>
    <name evidence="3" type="ORF">Ami103574_07215</name>
</gene>
<accession>A0A858BT03</accession>
<proteinExistence type="inferred from homology"/>
<evidence type="ECO:0000313" key="4">
    <source>
        <dbReference type="Proteomes" id="UP000466848"/>
    </source>
</evidence>
<reference evidence="3 4" key="1">
    <citation type="submission" date="2020-02" db="EMBL/GenBank/DDBJ databases">
        <authorList>
            <person name="Kim Y.B."/>
            <person name="Roh S.W."/>
        </authorList>
    </citation>
    <scope>NUCLEOTIDE SEQUENCE [LARGE SCALE GENOMIC DNA]</scope>
    <source>
        <strain evidence="3 4">DSM 103574</strain>
    </source>
</reference>
<organism evidence="3 4">
    <name type="scientific">Aminipila butyrica</name>
    <dbReference type="NCBI Taxonomy" id="433296"/>
    <lineage>
        <taxon>Bacteria</taxon>
        <taxon>Bacillati</taxon>
        <taxon>Bacillota</taxon>
        <taxon>Clostridia</taxon>
        <taxon>Peptostreptococcales</taxon>
        <taxon>Anaerovoracaceae</taxon>
        <taxon>Aminipila</taxon>
    </lineage>
</organism>
<dbReference type="GO" id="GO:0045547">
    <property type="term" value="F:ditrans,polycis-polyprenyl diphosphate synthase [(2E,6E)-farnesyl diphosphate specific] activity"/>
    <property type="evidence" value="ECO:0007669"/>
    <property type="project" value="TreeGrafter"/>
</dbReference>
<evidence type="ECO:0000313" key="3">
    <source>
        <dbReference type="EMBL" id="QIB69121.1"/>
    </source>
</evidence>
<dbReference type="PANTHER" id="PTHR10291">
    <property type="entry name" value="DEHYDRODOLICHYL DIPHOSPHATE SYNTHASE FAMILY MEMBER"/>
    <property type="match status" value="1"/>
</dbReference>
<dbReference type="Gene3D" id="3.40.1180.10">
    <property type="entry name" value="Decaprenyl diphosphate synthase-like"/>
    <property type="match status" value="1"/>
</dbReference>
<evidence type="ECO:0000256" key="2">
    <source>
        <dbReference type="ARBA" id="ARBA00038453"/>
    </source>
</evidence>
<dbReference type="GO" id="GO:0016094">
    <property type="term" value="P:polyprenol biosynthetic process"/>
    <property type="evidence" value="ECO:0007669"/>
    <property type="project" value="TreeGrafter"/>
</dbReference>